<reference evidence="2 3" key="1">
    <citation type="submission" date="2018-03" db="EMBL/GenBank/DDBJ databases">
        <title>Draft Genome Sequences of the Obligatory Marine Myxobacteria Enhygromyxa salina SWB007.</title>
        <authorList>
            <person name="Poehlein A."/>
            <person name="Moghaddam J.A."/>
            <person name="Harms H."/>
            <person name="Alanjari M."/>
            <person name="Koenig G.M."/>
            <person name="Daniel R."/>
            <person name="Schaeberle T.F."/>
        </authorList>
    </citation>
    <scope>NUCLEOTIDE SEQUENCE [LARGE SCALE GENOMIC DNA]</scope>
    <source>
        <strain evidence="2 3">SWB007</strain>
    </source>
</reference>
<feature type="compositionally biased region" description="Low complexity" evidence="1">
    <location>
        <begin position="139"/>
        <end position="164"/>
    </location>
</feature>
<gene>
    <name evidence="2" type="ORF">ENSA7_39880</name>
</gene>
<sequence length="263" mass="26886">MTELDPRIHASIGRSLRQGSHSPPAGVEDHMLAQFHAALGGPPDGGLSGAEPGSGPALAGGGQVVHAIKIVAAVIGLTTVGLGGVALVGKVVRGARTERAPIVSASLEPDPAEGVSQESELVANEAVDSSAPPEPPEVVEPSPSTSQPSSARTPSPTSTSSSASATLAAELQLIRAARNAPAAQALALLDQHAEQFPNGELANEREGLRVIALCELDRFDEAQRAGERFVAGSPGKLLVQRVESACRNKFSLPTTEPEVAGHR</sequence>
<protein>
    <recommendedName>
        <fullName evidence="4">Tetratricopeptide repeat protein</fullName>
    </recommendedName>
</protein>
<proteinExistence type="predicted"/>
<evidence type="ECO:0008006" key="4">
    <source>
        <dbReference type="Google" id="ProtNLM"/>
    </source>
</evidence>
<feature type="region of interest" description="Disordered" evidence="1">
    <location>
        <begin position="1"/>
        <end position="59"/>
    </location>
</feature>
<evidence type="ECO:0000256" key="1">
    <source>
        <dbReference type="SAM" id="MobiDB-lite"/>
    </source>
</evidence>
<evidence type="ECO:0000313" key="2">
    <source>
        <dbReference type="EMBL" id="PRQ06311.1"/>
    </source>
</evidence>
<accession>A0A2S9YMK8</accession>
<dbReference type="AlphaFoldDB" id="A0A2S9YMK8"/>
<organism evidence="2 3">
    <name type="scientific">Enhygromyxa salina</name>
    <dbReference type="NCBI Taxonomy" id="215803"/>
    <lineage>
        <taxon>Bacteria</taxon>
        <taxon>Pseudomonadati</taxon>
        <taxon>Myxococcota</taxon>
        <taxon>Polyangia</taxon>
        <taxon>Nannocystales</taxon>
        <taxon>Nannocystaceae</taxon>
        <taxon>Enhygromyxa</taxon>
    </lineage>
</organism>
<dbReference type="Proteomes" id="UP000238823">
    <property type="component" value="Unassembled WGS sequence"/>
</dbReference>
<name>A0A2S9YMK8_9BACT</name>
<dbReference type="EMBL" id="PVNL01000077">
    <property type="protein sequence ID" value="PRQ06311.1"/>
    <property type="molecule type" value="Genomic_DNA"/>
</dbReference>
<feature type="region of interest" description="Disordered" evidence="1">
    <location>
        <begin position="103"/>
        <end position="164"/>
    </location>
</feature>
<evidence type="ECO:0000313" key="3">
    <source>
        <dbReference type="Proteomes" id="UP000238823"/>
    </source>
</evidence>
<comment type="caution">
    <text evidence="2">The sequence shown here is derived from an EMBL/GenBank/DDBJ whole genome shotgun (WGS) entry which is preliminary data.</text>
</comment>
<dbReference type="RefSeq" id="WP_106090941.1">
    <property type="nucleotide sequence ID" value="NZ_PVNL01000077.1"/>
</dbReference>